<reference evidence="2" key="1">
    <citation type="submission" date="2023-07" db="EMBL/GenBank/DDBJ databases">
        <title>draft genome sequence of fig (Ficus carica).</title>
        <authorList>
            <person name="Takahashi T."/>
            <person name="Nishimura K."/>
        </authorList>
    </citation>
    <scope>NUCLEOTIDE SEQUENCE</scope>
</reference>
<evidence type="ECO:0000259" key="1">
    <source>
        <dbReference type="Pfam" id="PF25019"/>
    </source>
</evidence>
<organism evidence="2 3">
    <name type="scientific">Ficus carica</name>
    <name type="common">Common fig</name>
    <dbReference type="NCBI Taxonomy" id="3494"/>
    <lineage>
        <taxon>Eukaryota</taxon>
        <taxon>Viridiplantae</taxon>
        <taxon>Streptophyta</taxon>
        <taxon>Embryophyta</taxon>
        <taxon>Tracheophyta</taxon>
        <taxon>Spermatophyta</taxon>
        <taxon>Magnoliopsida</taxon>
        <taxon>eudicotyledons</taxon>
        <taxon>Gunneridae</taxon>
        <taxon>Pentapetalae</taxon>
        <taxon>rosids</taxon>
        <taxon>fabids</taxon>
        <taxon>Rosales</taxon>
        <taxon>Moraceae</taxon>
        <taxon>Ficeae</taxon>
        <taxon>Ficus</taxon>
    </lineage>
</organism>
<name>A0AA88EDP3_FICCA</name>
<evidence type="ECO:0000313" key="2">
    <source>
        <dbReference type="EMBL" id="GMN72902.1"/>
    </source>
</evidence>
<dbReference type="EMBL" id="BTGU01010475">
    <property type="protein sequence ID" value="GMN72902.1"/>
    <property type="molecule type" value="Genomic_DNA"/>
</dbReference>
<dbReference type="PANTHER" id="PTHR47186">
    <property type="entry name" value="LEUCINE-RICH REPEAT-CONTAINING PROTEIN 57"/>
    <property type="match status" value="1"/>
</dbReference>
<accession>A0AA88EDP3</accession>
<evidence type="ECO:0000313" key="3">
    <source>
        <dbReference type="Proteomes" id="UP001187192"/>
    </source>
</evidence>
<dbReference type="InterPro" id="IPR032675">
    <property type="entry name" value="LRR_dom_sf"/>
</dbReference>
<protein>
    <recommendedName>
        <fullName evidence="1">R13L1/DRL21-like LRR repeat region domain-containing protein</fullName>
    </recommendedName>
</protein>
<dbReference type="Proteomes" id="UP001187192">
    <property type="component" value="Unassembled WGS sequence"/>
</dbReference>
<dbReference type="InterPro" id="IPR056789">
    <property type="entry name" value="LRR_R13L1-DRL21"/>
</dbReference>
<comment type="caution">
    <text evidence="2">The sequence shown here is derived from an EMBL/GenBank/DDBJ whole genome shotgun (WGS) entry which is preliminary data.</text>
</comment>
<sequence>MPPQMCKLKNLQTLSKFILGENGGSRIKELGELKSLRGSLCISGLENVVDVGDVLQADLKNKECLTGLILEWNHDSTSNDSTKEKEVLTALEPHKMLKKLGIYGYRGTMFPDWVACKSFSDMVEVSLYGCKNCCLLPPLGQLPSLKELDIWYMDGLESIGDEFCGTLTTPFPSLEKLRIKSMGSLERWSFTGAEQAREIFSHLNTLRIESCDKLNVRLPAGCFPSLETIEIGRCKEMVSTILTSQADIDSTFPSLKSIELYYCPRLESFLGKGFPSSLKKIEIRGCEMLIINRMKWDLQRLSSLQSLLLQRFEIEGGVDSFPEEGLLPSTLTSVTIIAFENLKTLNGKSFHNLTSLQKLQIFSCEQLQCLPEERLPLSLAHLEIHGSPMLKQRCQRGTGEDWPKIQHIPYIKIDGEEI</sequence>
<dbReference type="AlphaFoldDB" id="A0AA88EDP3"/>
<dbReference type="Pfam" id="PF25019">
    <property type="entry name" value="LRR_R13L1-DRL21"/>
    <property type="match status" value="1"/>
</dbReference>
<dbReference type="Gene3D" id="3.80.10.10">
    <property type="entry name" value="Ribonuclease Inhibitor"/>
    <property type="match status" value="2"/>
</dbReference>
<feature type="domain" description="R13L1/DRL21-like LRR repeat region" evidence="1">
    <location>
        <begin position="27"/>
        <end position="153"/>
    </location>
</feature>
<keyword evidence="3" id="KW-1185">Reference proteome</keyword>
<proteinExistence type="predicted"/>
<dbReference type="PANTHER" id="PTHR47186:SF3">
    <property type="entry name" value="OS09G0267800 PROTEIN"/>
    <property type="match status" value="1"/>
</dbReference>
<gene>
    <name evidence="2" type="ORF">TIFTF001_052087</name>
</gene>
<dbReference type="SUPFAM" id="SSF52058">
    <property type="entry name" value="L domain-like"/>
    <property type="match status" value="2"/>
</dbReference>